<dbReference type="InterPro" id="IPR013325">
    <property type="entry name" value="RNA_pol_sigma_r2"/>
</dbReference>
<dbReference type="NCBIfam" id="TIGR02937">
    <property type="entry name" value="sigma70-ECF"/>
    <property type="match status" value="1"/>
</dbReference>
<protein>
    <submittedName>
        <fullName evidence="7">RNA polymerase sigma factor</fullName>
    </submittedName>
</protein>
<dbReference type="SUPFAM" id="SSF88946">
    <property type="entry name" value="Sigma2 domain of RNA polymerase sigma factors"/>
    <property type="match status" value="1"/>
</dbReference>
<dbReference type="InterPro" id="IPR007627">
    <property type="entry name" value="RNA_pol_sigma70_r2"/>
</dbReference>
<accession>A0A4P6JUV3</accession>
<name>A0A4P6JUV3_KTERU</name>
<dbReference type="Gene3D" id="1.10.1740.10">
    <property type="match status" value="1"/>
</dbReference>
<evidence type="ECO:0000313" key="8">
    <source>
        <dbReference type="Proteomes" id="UP000290365"/>
    </source>
</evidence>
<dbReference type="InterPro" id="IPR039425">
    <property type="entry name" value="RNA_pol_sigma-70-like"/>
</dbReference>
<evidence type="ECO:0000313" key="7">
    <source>
        <dbReference type="EMBL" id="QBD78726.1"/>
    </source>
</evidence>
<sequence length="209" mass="24256">MMNTNGRIDMKHVHSKLSALLAENVHIHFNDVVAEYQHQLYTFAYRLTGSAQDAEDIVQEAFVHAYLALATYPEERVKALKLRPWLYKITLNEFHHFLYHKRLNTISLDFSAEHVLATFPELRKEDIETLIEKREDLKSLLAQLPEHYRVAILCYFFAGLSYQEIASLFDQPLGTVKSTISRAIKLLRTKASSYTHQPKGEKGYGRFKL</sequence>
<evidence type="ECO:0000256" key="1">
    <source>
        <dbReference type="ARBA" id="ARBA00010641"/>
    </source>
</evidence>
<dbReference type="Pfam" id="PF04542">
    <property type="entry name" value="Sigma70_r2"/>
    <property type="match status" value="1"/>
</dbReference>
<dbReference type="CDD" id="cd06171">
    <property type="entry name" value="Sigma70_r4"/>
    <property type="match status" value="1"/>
</dbReference>
<dbReference type="Gene3D" id="1.10.10.10">
    <property type="entry name" value="Winged helix-like DNA-binding domain superfamily/Winged helix DNA-binding domain"/>
    <property type="match status" value="1"/>
</dbReference>
<dbReference type="InterPro" id="IPR014284">
    <property type="entry name" value="RNA_pol_sigma-70_dom"/>
</dbReference>
<dbReference type="GO" id="GO:0006352">
    <property type="term" value="P:DNA-templated transcription initiation"/>
    <property type="evidence" value="ECO:0007669"/>
    <property type="project" value="InterPro"/>
</dbReference>
<keyword evidence="3" id="KW-0731">Sigma factor</keyword>
<gene>
    <name evidence="7" type="ORF">EPA93_23175</name>
</gene>
<dbReference type="KEGG" id="kbs:EPA93_23175"/>
<feature type="domain" description="RNA polymerase sigma factor 70 region 4 type 2" evidence="6">
    <location>
        <begin position="135"/>
        <end position="187"/>
    </location>
</feature>
<dbReference type="AlphaFoldDB" id="A0A4P6JUV3"/>
<dbReference type="SUPFAM" id="SSF88659">
    <property type="entry name" value="Sigma3 and sigma4 domains of RNA polymerase sigma factors"/>
    <property type="match status" value="1"/>
</dbReference>
<dbReference type="InterPro" id="IPR013249">
    <property type="entry name" value="RNA_pol_sigma70_r4_t2"/>
</dbReference>
<evidence type="ECO:0000259" key="6">
    <source>
        <dbReference type="Pfam" id="PF08281"/>
    </source>
</evidence>
<evidence type="ECO:0000259" key="5">
    <source>
        <dbReference type="Pfam" id="PF04542"/>
    </source>
</evidence>
<dbReference type="OrthoDB" id="9797134at2"/>
<dbReference type="InterPro" id="IPR013324">
    <property type="entry name" value="RNA_pol_sigma_r3/r4-like"/>
</dbReference>
<dbReference type="Pfam" id="PF08281">
    <property type="entry name" value="Sigma70_r4_2"/>
    <property type="match status" value="1"/>
</dbReference>
<evidence type="ECO:0000256" key="4">
    <source>
        <dbReference type="ARBA" id="ARBA00023163"/>
    </source>
</evidence>
<evidence type="ECO:0000256" key="3">
    <source>
        <dbReference type="ARBA" id="ARBA00023082"/>
    </source>
</evidence>
<dbReference type="GO" id="GO:0016987">
    <property type="term" value="F:sigma factor activity"/>
    <property type="evidence" value="ECO:0007669"/>
    <property type="project" value="UniProtKB-KW"/>
</dbReference>
<evidence type="ECO:0000256" key="2">
    <source>
        <dbReference type="ARBA" id="ARBA00023015"/>
    </source>
</evidence>
<organism evidence="7 8">
    <name type="scientific">Ktedonosporobacter rubrisoli</name>
    <dbReference type="NCBI Taxonomy" id="2509675"/>
    <lineage>
        <taxon>Bacteria</taxon>
        <taxon>Bacillati</taxon>
        <taxon>Chloroflexota</taxon>
        <taxon>Ktedonobacteria</taxon>
        <taxon>Ktedonobacterales</taxon>
        <taxon>Ktedonosporobacteraceae</taxon>
        <taxon>Ktedonosporobacter</taxon>
    </lineage>
</organism>
<dbReference type="InterPro" id="IPR036388">
    <property type="entry name" value="WH-like_DNA-bd_sf"/>
</dbReference>
<dbReference type="GO" id="GO:0003677">
    <property type="term" value="F:DNA binding"/>
    <property type="evidence" value="ECO:0007669"/>
    <property type="project" value="InterPro"/>
</dbReference>
<feature type="domain" description="RNA polymerase sigma-70 region 2" evidence="5">
    <location>
        <begin position="33"/>
        <end position="98"/>
    </location>
</feature>
<keyword evidence="2" id="KW-0805">Transcription regulation</keyword>
<dbReference type="PANTHER" id="PTHR43133">
    <property type="entry name" value="RNA POLYMERASE ECF-TYPE SIGMA FACTO"/>
    <property type="match status" value="1"/>
</dbReference>
<dbReference type="Proteomes" id="UP000290365">
    <property type="component" value="Chromosome"/>
</dbReference>
<reference evidence="7 8" key="1">
    <citation type="submission" date="2019-01" db="EMBL/GenBank/DDBJ databases">
        <title>Ktedonosporobacter rubrisoli SCAWS-G2.</title>
        <authorList>
            <person name="Huang Y."/>
            <person name="Yan B."/>
        </authorList>
    </citation>
    <scope>NUCLEOTIDE SEQUENCE [LARGE SCALE GENOMIC DNA]</scope>
    <source>
        <strain evidence="7 8">SCAWS-G2</strain>
    </source>
</reference>
<dbReference type="EMBL" id="CP035758">
    <property type="protein sequence ID" value="QBD78726.1"/>
    <property type="molecule type" value="Genomic_DNA"/>
</dbReference>
<proteinExistence type="inferred from homology"/>
<keyword evidence="8" id="KW-1185">Reference proteome</keyword>
<keyword evidence="4" id="KW-0804">Transcription</keyword>
<dbReference type="PANTHER" id="PTHR43133:SF51">
    <property type="entry name" value="RNA POLYMERASE SIGMA FACTOR"/>
    <property type="match status" value="1"/>
</dbReference>
<comment type="similarity">
    <text evidence="1">Belongs to the sigma-70 factor family. ECF subfamily.</text>
</comment>